<reference evidence="1" key="1">
    <citation type="submission" date="2020-08" db="EMBL/GenBank/DDBJ databases">
        <title>Multicomponent nature underlies the extraordinary mechanical properties of spider dragline silk.</title>
        <authorList>
            <person name="Kono N."/>
            <person name="Nakamura H."/>
            <person name="Mori M."/>
            <person name="Yoshida Y."/>
            <person name="Ohtoshi R."/>
            <person name="Malay A.D."/>
            <person name="Moran D.A.P."/>
            <person name="Tomita M."/>
            <person name="Numata K."/>
            <person name="Arakawa K."/>
        </authorList>
    </citation>
    <scope>NUCLEOTIDE SEQUENCE</scope>
</reference>
<dbReference type="EMBL" id="BMAW01031026">
    <property type="protein sequence ID" value="GFU19256.1"/>
    <property type="molecule type" value="Genomic_DNA"/>
</dbReference>
<accession>A0A8X6QHJ1</accession>
<evidence type="ECO:0000313" key="1">
    <source>
        <dbReference type="EMBL" id="GFU19256.1"/>
    </source>
</evidence>
<keyword evidence="2" id="KW-1185">Reference proteome</keyword>
<comment type="caution">
    <text evidence="1">The sequence shown here is derived from an EMBL/GenBank/DDBJ whole genome shotgun (WGS) entry which is preliminary data.</text>
</comment>
<sequence length="201" mass="22801">GDSLVCVFLARHCRQAAGSRNAFAPKLKWSTKFLPKVKWMAEITALNNSYGVQVLRATLLSYVQQSDFAHRPAKNLSRSVFCFLVLDARRLCYFFESDNFKYAAEKRQHRVGKVFGSKATANGATAVAPHLSSWPSQPVTAREVALWHWGCNHSCRNESIVIWLVSLRCLGALQTTDFNQKHWQSDILLNTLAVPWLKPFF</sequence>
<name>A0A8X6QHJ1_NEPPI</name>
<feature type="non-terminal residue" evidence="1">
    <location>
        <position position="1"/>
    </location>
</feature>
<dbReference type="Proteomes" id="UP000887013">
    <property type="component" value="Unassembled WGS sequence"/>
</dbReference>
<evidence type="ECO:0000313" key="2">
    <source>
        <dbReference type="Proteomes" id="UP000887013"/>
    </source>
</evidence>
<gene>
    <name evidence="1" type="ORF">NPIL_692931</name>
</gene>
<organism evidence="1 2">
    <name type="scientific">Nephila pilipes</name>
    <name type="common">Giant wood spider</name>
    <name type="synonym">Nephila maculata</name>
    <dbReference type="NCBI Taxonomy" id="299642"/>
    <lineage>
        <taxon>Eukaryota</taxon>
        <taxon>Metazoa</taxon>
        <taxon>Ecdysozoa</taxon>
        <taxon>Arthropoda</taxon>
        <taxon>Chelicerata</taxon>
        <taxon>Arachnida</taxon>
        <taxon>Araneae</taxon>
        <taxon>Araneomorphae</taxon>
        <taxon>Entelegynae</taxon>
        <taxon>Araneoidea</taxon>
        <taxon>Nephilidae</taxon>
        <taxon>Nephila</taxon>
    </lineage>
</organism>
<dbReference type="AlphaFoldDB" id="A0A8X6QHJ1"/>
<protein>
    <submittedName>
        <fullName evidence="1">Uncharacterized protein</fullName>
    </submittedName>
</protein>
<proteinExistence type="predicted"/>